<accession>A0A238K6D4</accession>
<dbReference type="PROSITE" id="PS50404">
    <property type="entry name" value="GST_NTER"/>
    <property type="match status" value="1"/>
</dbReference>
<keyword evidence="3" id="KW-0808">Transferase</keyword>
<dbReference type="OrthoDB" id="9810080at2"/>
<name>A0A238K6D4_9RHOB</name>
<evidence type="ECO:0000313" key="4">
    <source>
        <dbReference type="Proteomes" id="UP000220836"/>
    </source>
</evidence>
<feature type="domain" description="GST C-terminal" evidence="2">
    <location>
        <begin position="80"/>
        <end position="196"/>
    </location>
</feature>
<dbReference type="InterPro" id="IPR036249">
    <property type="entry name" value="Thioredoxin-like_sf"/>
</dbReference>
<dbReference type="PANTHER" id="PTHR44051">
    <property type="entry name" value="GLUTATHIONE S-TRANSFERASE-RELATED"/>
    <property type="match status" value="1"/>
</dbReference>
<dbReference type="InterPro" id="IPR010987">
    <property type="entry name" value="Glutathione-S-Trfase_C-like"/>
</dbReference>
<dbReference type="InterPro" id="IPR004045">
    <property type="entry name" value="Glutathione_S-Trfase_N"/>
</dbReference>
<dbReference type="RefSeq" id="WP_097803663.1">
    <property type="nucleotide sequence ID" value="NZ_FXYH01000003.1"/>
</dbReference>
<dbReference type="PANTHER" id="PTHR44051:SF8">
    <property type="entry name" value="GLUTATHIONE S-TRANSFERASE GSTA"/>
    <property type="match status" value="1"/>
</dbReference>
<sequence>MSYKLFGAAQSRTFRVMWMLEELGQSYEQLPVKPHDPALLSVSSLGKIPVLQDGEDVIPDSTAILTYLADKHEALTSPAGTAARGQQDAMTFRILDDIETQLWTAARHSFVLPEEDRVPAVKETCKKEYLRSVTKLMEDMDGPYVMGEKFSVPDIILTHIAGWALSAKFPEPPEAFAAYLKRTRGRDAFKAARNRG</sequence>
<reference evidence="3 4" key="1">
    <citation type="submission" date="2017-05" db="EMBL/GenBank/DDBJ databases">
        <authorList>
            <person name="Song R."/>
            <person name="Chenine A.L."/>
            <person name="Ruprecht R.M."/>
        </authorList>
    </citation>
    <scope>NUCLEOTIDE SEQUENCE [LARGE SCALE GENOMIC DNA]</scope>
    <source>
        <strain evidence="3 4">CECT 8663</strain>
    </source>
</reference>
<evidence type="ECO:0000259" key="1">
    <source>
        <dbReference type="PROSITE" id="PS50404"/>
    </source>
</evidence>
<dbReference type="CDD" id="cd03046">
    <property type="entry name" value="GST_N_GTT1_like"/>
    <property type="match status" value="1"/>
</dbReference>
<dbReference type="Gene3D" id="1.20.1050.10">
    <property type="match status" value="1"/>
</dbReference>
<dbReference type="SFLD" id="SFLDS00019">
    <property type="entry name" value="Glutathione_Transferase_(cytos"/>
    <property type="match status" value="1"/>
</dbReference>
<organism evidence="3 4">
    <name type="scientific">Pelagimonas varians</name>
    <dbReference type="NCBI Taxonomy" id="696760"/>
    <lineage>
        <taxon>Bacteria</taxon>
        <taxon>Pseudomonadati</taxon>
        <taxon>Pseudomonadota</taxon>
        <taxon>Alphaproteobacteria</taxon>
        <taxon>Rhodobacterales</taxon>
        <taxon>Roseobacteraceae</taxon>
        <taxon>Pelagimonas</taxon>
    </lineage>
</organism>
<feature type="domain" description="GST N-terminal" evidence="1">
    <location>
        <begin position="1"/>
        <end position="76"/>
    </location>
</feature>
<keyword evidence="4" id="KW-1185">Reference proteome</keyword>
<evidence type="ECO:0000313" key="3">
    <source>
        <dbReference type="EMBL" id="SMX37662.1"/>
    </source>
</evidence>
<dbReference type="InterPro" id="IPR040079">
    <property type="entry name" value="Glutathione_S-Trfase"/>
</dbReference>
<dbReference type="Gene3D" id="3.40.30.10">
    <property type="entry name" value="Glutaredoxin"/>
    <property type="match status" value="1"/>
</dbReference>
<dbReference type="InterPro" id="IPR036282">
    <property type="entry name" value="Glutathione-S-Trfase_C_sf"/>
</dbReference>
<dbReference type="PROSITE" id="PS50405">
    <property type="entry name" value="GST_CTER"/>
    <property type="match status" value="1"/>
</dbReference>
<dbReference type="SUPFAM" id="SSF52833">
    <property type="entry name" value="Thioredoxin-like"/>
    <property type="match status" value="1"/>
</dbReference>
<dbReference type="SFLD" id="SFLDG00358">
    <property type="entry name" value="Main_(cytGST)"/>
    <property type="match status" value="1"/>
</dbReference>
<gene>
    <name evidence="3" type="ORF">PEV8663_01158</name>
</gene>
<dbReference type="AlphaFoldDB" id="A0A238K6D4"/>
<dbReference type="SUPFAM" id="SSF47616">
    <property type="entry name" value="GST C-terminal domain-like"/>
    <property type="match status" value="1"/>
</dbReference>
<dbReference type="EMBL" id="FXYH01000003">
    <property type="protein sequence ID" value="SMX37662.1"/>
    <property type="molecule type" value="Genomic_DNA"/>
</dbReference>
<dbReference type="GO" id="GO:0016740">
    <property type="term" value="F:transferase activity"/>
    <property type="evidence" value="ECO:0007669"/>
    <property type="project" value="UniProtKB-KW"/>
</dbReference>
<proteinExistence type="predicted"/>
<protein>
    <submittedName>
        <fullName evidence="3">Glutathionine S-transferase</fullName>
    </submittedName>
</protein>
<dbReference type="Pfam" id="PF02798">
    <property type="entry name" value="GST_N"/>
    <property type="match status" value="1"/>
</dbReference>
<evidence type="ECO:0000259" key="2">
    <source>
        <dbReference type="PROSITE" id="PS50405"/>
    </source>
</evidence>
<dbReference type="Proteomes" id="UP000220836">
    <property type="component" value="Unassembled WGS sequence"/>
</dbReference>